<feature type="compositionally biased region" description="Low complexity" evidence="1">
    <location>
        <begin position="147"/>
        <end position="156"/>
    </location>
</feature>
<organism evidence="2 3">
    <name type="scientific">Ditylenchus destructor</name>
    <dbReference type="NCBI Taxonomy" id="166010"/>
    <lineage>
        <taxon>Eukaryota</taxon>
        <taxon>Metazoa</taxon>
        <taxon>Ecdysozoa</taxon>
        <taxon>Nematoda</taxon>
        <taxon>Chromadorea</taxon>
        <taxon>Rhabditida</taxon>
        <taxon>Tylenchina</taxon>
        <taxon>Tylenchomorpha</taxon>
        <taxon>Sphaerularioidea</taxon>
        <taxon>Anguinidae</taxon>
        <taxon>Anguininae</taxon>
        <taxon>Ditylenchus</taxon>
    </lineage>
</organism>
<gene>
    <name evidence="2" type="ORF">DdX_11956</name>
</gene>
<feature type="region of interest" description="Disordered" evidence="1">
    <location>
        <begin position="123"/>
        <end position="156"/>
    </location>
</feature>
<evidence type="ECO:0000256" key="1">
    <source>
        <dbReference type="SAM" id="MobiDB-lite"/>
    </source>
</evidence>
<name>A0AAD4R3X2_9BILA</name>
<proteinExistence type="predicted"/>
<accession>A0AAD4R3X2</accession>
<dbReference type="EMBL" id="JAKKPZ010000036">
    <property type="protein sequence ID" value="KAI1708276.1"/>
    <property type="molecule type" value="Genomic_DNA"/>
</dbReference>
<evidence type="ECO:0000313" key="2">
    <source>
        <dbReference type="EMBL" id="KAI1708276.1"/>
    </source>
</evidence>
<evidence type="ECO:0000313" key="3">
    <source>
        <dbReference type="Proteomes" id="UP001201812"/>
    </source>
</evidence>
<protein>
    <submittedName>
        <fullName evidence="2">Uncharacterized protein</fullName>
    </submittedName>
</protein>
<reference evidence="2" key="1">
    <citation type="submission" date="2022-01" db="EMBL/GenBank/DDBJ databases">
        <title>Genome Sequence Resource for Two Populations of Ditylenchus destructor, the Migratory Endoparasitic Phytonematode.</title>
        <authorList>
            <person name="Zhang H."/>
            <person name="Lin R."/>
            <person name="Xie B."/>
        </authorList>
    </citation>
    <scope>NUCLEOTIDE SEQUENCE</scope>
    <source>
        <strain evidence="2">BazhouSP</strain>
    </source>
</reference>
<comment type="caution">
    <text evidence="2">The sequence shown here is derived from an EMBL/GenBank/DDBJ whole genome shotgun (WGS) entry which is preliminary data.</text>
</comment>
<keyword evidence="3" id="KW-1185">Reference proteome</keyword>
<dbReference type="Proteomes" id="UP001201812">
    <property type="component" value="Unassembled WGS sequence"/>
</dbReference>
<sequence length="156" mass="18447">MSMRGRPRLNVHSDYLIFFPFVNDELEWKYFKDMINKNRRLGDVLFVESFEAWNGYKNGSFVLEFGSSGAIRRFEEQMDQIFDNDLEYKVMKKGQRQRFFDRIQDETGVDLLKCKGIPPSFAGRSGYDSSRLKRLSGNYRSRRSSSPRRSPSTRQK</sequence>
<dbReference type="AlphaFoldDB" id="A0AAD4R3X2"/>